<protein>
    <submittedName>
        <fullName evidence="1">Uncharacterized protein</fullName>
    </submittedName>
</protein>
<dbReference type="NCBIfam" id="NF047658">
    <property type="entry name" value="HYC_CC_PP"/>
    <property type="match status" value="1"/>
</dbReference>
<dbReference type="Pfam" id="PF26622">
    <property type="entry name" value="DUF8199"/>
    <property type="match status" value="1"/>
</dbReference>
<proteinExistence type="predicted"/>
<evidence type="ECO:0000313" key="2">
    <source>
        <dbReference type="Proteomes" id="UP000184231"/>
    </source>
</evidence>
<dbReference type="EMBL" id="FQYX01000008">
    <property type="protein sequence ID" value="SHI94035.1"/>
    <property type="molecule type" value="Genomic_DNA"/>
</dbReference>
<dbReference type="Proteomes" id="UP000184231">
    <property type="component" value="Unassembled WGS sequence"/>
</dbReference>
<sequence>MLFGGFLILRLLYTLALMKGKAFRIVSTVMAFLMLLSSVSWTIEKHYCMGSLIDVAFFHKPDSCGMPLDDTVVSQAVISDLNACCSNEIITIPGQEELNLSSGSFDLDQHVFLAAYVFSYYNLFNVAPERLVPFSDYQPPMVVKDICVLDQVFLI</sequence>
<dbReference type="AlphaFoldDB" id="A0A1M6F8M9"/>
<name>A0A1M6F8M9_9FLAO</name>
<dbReference type="InterPro" id="IPR058060">
    <property type="entry name" value="HYC_CC_PP"/>
</dbReference>
<evidence type="ECO:0000313" key="1">
    <source>
        <dbReference type="EMBL" id="SHI94035.1"/>
    </source>
</evidence>
<organism evidence="1 2">
    <name type="scientific">Arenibacter nanhaiticus</name>
    <dbReference type="NCBI Taxonomy" id="558155"/>
    <lineage>
        <taxon>Bacteria</taxon>
        <taxon>Pseudomonadati</taxon>
        <taxon>Bacteroidota</taxon>
        <taxon>Flavobacteriia</taxon>
        <taxon>Flavobacteriales</taxon>
        <taxon>Flavobacteriaceae</taxon>
        <taxon>Arenibacter</taxon>
    </lineage>
</organism>
<dbReference type="STRING" id="558155.SAMN04487911_10835"/>
<reference evidence="1 2" key="1">
    <citation type="submission" date="2016-11" db="EMBL/GenBank/DDBJ databases">
        <authorList>
            <person name="Jaros S."/>
            <person name="Januszkiewicz K."/>
            <person name="Wedrychowicz H."/>
        </authorList>
    </citation>
    <scope>NUCLEOTIDE SEQUENCE [LARGE SCALE GENOMIC DNA]</scope>
    <source>
        <strain evidence="1 2">CGMCC 1.8863</strain>
    </source>
</reference>
<keyword evidence="2" id="KW-1185">Reference proteome</keyword>
<dbReference type="InterPro" id="IPR058512">
    <property type="entry name" value="DUF8199"/>
</dbReference>
<accession>A0A1M6F8M9</accession>
<gene>
    <name evidence="1" type="ORF">SAMN04487911_10835</name>
</gene>